<dbReference type="AlphaFoldDB" id="A0A1R3U3B7"/>
<protein>
    <submittedName>
        <fullName evidence="1">Uncharacterized protein</fullName>
    </submittedName>
</protein>
<name>A0A1R3U3B7_9HYPH</name>
<evidence type="ECO:0000313" key="1">
    <source>
        <dbReference type="EMBL" id="SCX36166.1"/>
    </source>
</evidence>
<dbReference type="STRING" id="1907666.DSM25559_5344"/>
<dbReference type="RefSeq" id="WP_077107516.1">
    <property type="nucleotide sequence ID" value="NZ_FMUE01000028.1"/>
</dbReference>
<dbReference type="EMBL" id="FMUE01000028">
    <property type="protein sequence ID" value="SCX36166.1"/>
    <property type="molecule type" value="Genomic_DNA"/>
</dbReference>
<proteinExistence type="predicted"/>
<organism evidence="1 2">
    <name type="scientific">Agrobacterium rosae</name>
    <dbReference type="NCBI Taxonomy" id="1972867"/>
    <lineage>
        <taxon>Bacteria</taxon>
        <taxon>Pseudomonadati</taxon>
        <taxon>Pseudomonadota</taxon>
        <taxon>Alphaproteobacteria</taxon>
        <taxon>Hyphomicrobiales</taxon>
        <taxon>Rhizobiaceae</taxon>
        <taxon>Rhizobium/Agrobacterium group</taxon>
        <taxon>Agrobacterium</taxon>
    </lineage>
</organism>
<dbReference type="Proteomes" id="UP000187891">
    <property type="component" value="Unassembled WGS sequence"/>
</dbReference>
<accession>A0A1R3U3B7</accession>
<gene>
    <name evidence="1" type="ORF">DSM25559_5344</name>
</gene>
<reference evidence="2" key="1">
    <citation type="submission" date="2016-10" db="EMBL/GenBank/DDBJ databases">
        <authorList>
            <person name="Wibberg D."/>
        </authorList>
    </citation>
    <scope>NUCLEOTIDE SEQUENCE [LARGE SCALE GENOMIC DNA]</scope>
</reference>
<sequence length="102" mass="11476">MALLIGAKNLTPGKEYVSKIVADAIWQERQRWIEDILAQDISKDLHLPDKTLRVGSNVSVRARCIAVCANALNSLSRRRTFHFDDVRACPQINGTEQCVIEN</sequence>
<evidence type="ECO:0000313" key="2">
    <source>
        <dbReference type="Proteomes" id="UP000187891"/>
    </source>
</evidence>